<evidence type="ECO:0000313" key="2">
    <source>
        <dbReference type="EMBL" id="KAK7043746.1"/>
    </source>
</evidence>
<feature type="region of interest" description="Disordered" evidence="1">
    <location>
        <begin position="364"/>
        <end position="399"/>
    </location>
</feature>
<gene>
    <name evidence="2" type="ORF">VNI00_008358</name>
</gene>
<feature type="compositionally biased region" description="Low complexity" evidence="1">
    <location>
        <begin position="552"/>
        <end position="579"/>
    </location>
</feature>
<sequence>MSQSSPSASFMDAVSKNAKIFEKMFRDMDSDEKYPGSVDKLSQWASDQRAYYEGGRQKVLELVTGFAEEWTQYAHDRLKQALGISDNAIIQFNVNDYGAHPFIEPYKNAVRTLARFTKKYAKNPEMQEQIAYLVSTVESRQKQVIDIDADESQTSPWRPTSTSVEEQPVVLPTNAEPLSEPSTSTTIELSPQPTTIASNIGIDPQATQTMPATGVTSQTSESFTDHTAESVTIPPHIATALSQIATSHVDVSQQPSQATLPRAPKKKRKINALHILQSMQSVASTDPPFDASVANTNADTNNTELVPHSHNIGQEAAHMSFDRTSQPPVEPPATSTEESAAMQVPVAAQVEPVIFKWVETEPGWGEHNTERERPARSVGSPVETEPVWEEQGPESNESAVPRVEADHGLGEQDTQDVTDYVPVVKNDVVSWPDSQQDDLVFDKAKEDGDAIMIMDENEARLAADVIFNMIQQTAPFEQDGGILERETVDVKPDTEMADGERKVENVATPSVVYEPQTSESDAMDIDVPATSIPAQSNAIIEPPDFTQDIAKTSTPTLPSLSPLVSQISSKARSSSRQASLPPVTTLQSSMSRSATPIFDAASRIRRVEDPSQFYRKETEKDRRKFSRTASPAVVMQPSSVQTNRPQLSVSTTTPPEPISQAEPAQTPVKIDAQTDKIRNTPVPYSPQPIQEPDMSISGASVILESPHPTQLPEIPPTDPNPNVNNVPPSVANSRRISSPSLTEAGSDRSSVPAQPQPQPVQASPHSVSHSASPLPVVGINADRLTPRHSTPICDRIPQFGSVNPPTTHKIYIPALDHFGPQTQIIAHQRLPPRGQRINFSLDLFKEHWENVEKWNRRVQCKSYDNIHKSICVSLGCYKSADVQHILDIIADSKPAKPHYLINKMKSSWPQEGGLMISLRASIGGQSDSIRLTPPLTLTPEGNFDLGPYLMEGKNKINLIFDNQTPKDDYFFVLLTHLPTRAQMQELKRIVDRDSDFSDFLAAIAAPFTLKSKFAEVAC</sequence>
<feature type="compositionally biased region" description="Polar residues" evidence="1">
    <location>
        <begin position="636"/>
        <end position="653"/>
    </location>
</feature>
<dbReference type="EMBL" id="JAYKXP010000028">
    <property type="protein sequence ID" value="KAK7043746.1"/>
    <property type="molecule type" value="Genomic_DNA"/>
</dbReference>
<feature type="region of interest" description="Disordered" evidence="1">
    <location>
        <begin position="706"/>
        <end position="774"/>
    </location>
</feature>
<dbReference type="AlphaFoldDB" id="A0AAW0CYV3"/>
<reference evidence="2 3" key="1">
    <citation type="submission" date="2024-01" db="EMBL/GenBank/DDBJ databases">
        <title>A draft genome for a cacao thread blight-causing isolate of Paramarasmius palmivorus.</title>
        <authorList>
            <person name="Baruah I.K."/>
            <person name="Bukari Y."/>
            <person name="Amoako-Attah I."/>
            <person name="Meinhardt L.W."/>
            <person name="Bailey B.A."/>
            <person name="Cohen S.P."/>
        </authorList>
    </citation>
    <scope>NUCLEOTIDE SEQUENCE [LARGE SCALE GENOMIC DNA]</scope>
    <source>
        <strain evidence="2 3">GH-12</strain>
    </source>
</reference>
<feature type="compositionally biased region" description="Basic and acidic residues" evidence="1">
    <location>
        <begin position="611"/>
        <end position="622"/>
    </location>
</feature>
<evidence type="ECO:0000313" key="3">
    <source>
        <dbReference type="Proteomes" id="UP001383192"/>
    </source>
</evidence>
<feature type="compositionally biased region" description="Low complexity" evidence="1">
    <location>
        <begin position="749"/>
        <end position="774"/>
    </location>
</feature>
<organism evidence="2 3">
    <name type="scientific">Paramarasmius palmivorus</name>
    <dbReference type="NCBI Taxonomy" id="297713"/>
    <lineage>
        <taxon>Eukaryota</taxon>
        <taxon>Fungi</taxon>
        <taxon>Dikarya</taxon>
        <taxon>Basidiomycota</taxon>
        <taxon>Agaricomycotina</taxon>
        <taxon>Agaricomycetes</taxon>
        <taxon>Agaricomycetidae</taxon>
        <taxon>Agaricales</taxon>
        <taxon>Marasmiineae</taxon>
        <taxon>Marasmiaceae</taxon>
        <taxon>Paramarasmius</taxon>
    </lineage>
</organism>
<name>A0AAW0CYV3_9AGAR</name>
<keyword evidence="3" id="KW-1185">Reference proteome</keyword>
<proteinExistence type="predicted"/>
<feature type="compositionally biased region" description="Polar residues" evidence="1">
    <location>
        <begin position="734"/>
        <end position="743"/>
    </location>
</feature>
<feature type="compositionally biased region" description="Low complexity" evidence="1">
    <location>
        <begin position="720"/>
        <end position="732"/>
    </location>
</feature>
<protein>
    <submittedName>
        <fullName evidence="2">Uncharacterized protein</fullName>
    </submittedName>
</protein>
<comment type="caution">
    <text evidence="2">The sequence shown here is derived from an EMBL/GenBank/DDBJ whole genome shotgun (WGS) entry which is preliminary data.</text>
</comment>
<feature type="region of interest" description="Disordered" evidence="1">
    <location>
        <begin position="550"/>
        <end position="588"/>
    </location>
</feature>
<accession>A0AAW0CYV3</accession>
<evidence type="ECO:0000256" key="1">
    <source>
        <dbReference type="SAM" id="MobiDB-lite"/>
    </source>
</evidence>
<dbReference type="Proteomes" id="UP001383192">
    <property type="component" value="Unassembled WGS sequence"/>
</dbReference>
<feature type="region of interest" description="Disordered" evidence="1">
    <location>
        <begin position="611"/>
        <end position="693"/>
    </location>
</feature>